<name>A0ABR1T2S1_9PEZI</name>
<comment type="caution">
    <text evidence="2">The sequence shown here is derived from an EMBL/GenBank/DDBJ whole genome shotgun (WGS) entry which is preliminary data.</text>
</comment>
<proteinExistence type="predicted"/>
<accession>A0ABR1T2S1</accession>
<evidence type="ECO:0000256" key="1">
    <source>
        <dbReference type="SAM" id="MobiDB-lite"/>
    </source>
</evidence>
<feature type="region of interest" description="Disordered" evidence="1">
    <location>
        <begin position="138"/>
        <end position="164"/>
    </location>
</feature>
<evidence type="ECO:0000313" key="2">
    <source>
        <dbReference type="EMBL" id="KAK8040883.1"/>
    </source>
</evidence>
<organism evidence="2 3">
    <name type="scientific">Apiospora phragmitis</name>
    <dbReference type="NCBI Taxonomy" id="2905665"/>
    <lineage>
        <taxon>Eukaryota</taxon>
        <taxon>Fungi</taxon>
        <taxon>Dikarya</taxon>
        <taxon>Ascomycota</taxon>
        <taxon>Pezizomycotina</taxon>
        <taxon>Sordariomycetes</taxon>
        <taxon>Xylariomycetidae</taxon>
        <taxon>Amphisphaeriales</taxon>
        <taxon>Apiosporaceae</taxon>
        <taxon>Apiospora</taxon>
    </lineage>
</organism>
<dbReference type="RefSeq" id="XP_066708428.1">
    <property type="nucleotide sequence ID" value="XM_066865299.1"/>
</dbReference>
<dbReference type="EMBL" id="JAQQWL010000015">
    <property type="protein sequence ID" value="KAK8040883.1"/>
    <property type="molecule type" value="Genomic_DNA"/>
</dbReference>
<protein>
    <submittedName>
        <fullName evidence="2">Uncharacterized protein</fullName>
    </submittedName>
</protein>
<keyword evidence="3" id="KW-1185">Reference proteome</keyword>
<evidence type="ECO:0000313" key="3">
    <source>
        <dbReference type="Proteomes" id="UP001480595"/>
    </source>
</evidence>
<dbReference type="Proteomes" id="UP001480595">
    <property type="component" value="Unassembled WGS sequence"/>
</dbReference>
<gene>
    <name evidence="2" type="ORF">PG994_013890</name>
</gene>
<feature type="compositionally biased region" description="Basic and acidic residues" evidence="1">
    <location>
        <begin position="140"/>
        <end position="151"/>
    </location>
</feature>
<feature type="compositionally biased region" description="Polar residues" evidence="1">
    <location>
        <begin position="152"/>
        <end position="164"/>
    </location>
</feature>
<dbReference type="GeneID" id="92098362"/>
<reference evidence="2 3" key="1">
    <citation type="submission" date="2023-01" db="EMBL/GenBank/DDBJ databases">
        <title>Analysis of 21 Apiospora genomes using comparative genomics revels a genus with tremendous synthesis potential of carbohydrate active enzymes and secondary metabolites.</title>
        <authorList>
            <person name="Sorensen T."/>
        </authorList>
    </citation>
    <scope>NUCLEOTIDE SEQUENCE [LARGE SCALE GENOMIC DNA]</scope>
    <source>
        <strain evidence="2 3">CBS 135458</strain>
    </source>
</reference>
<sequence>MARSEGSGGSQHVCITHSFVINPPVNLHYHALLRSKATPTFAERDETYNWASEEAIHMYLAGIDLYHQWTLTSTAQKGTRAERIPCVRLFIGRLFIGRLGSAYLVPYVPKQPARVACQVACETSALAPTMSVDASALSKSEADPAIRDQSEKQQASNKPAASCL</sequence>